<gene>
    <name evidence="2" type="ORF">CDV56_104975</name>
</gene>
<accession>A0A397G9W3</accession>
<dbReference type="EMBL" id="NKHU02000242">
    <property type="protein sequence ID" value="RHZ46684.1"/>
    <property type="molecule type" value="Genomic_DNA"/>
</dbReference>
<dbReference type="Gene3D" id="1.25.40.10">
    <property type="entry name" value="Tetratricopeptide repeat domain"/>
    <property type="match status" value="1"/>
</dbReference>
<dbReference type="PANTHER" id="PTHR46082">
    <property type="entry name" value="ATP/GTP-BINDING PROTEIN-RELATED"/>
    <property type="match status" value="1"/>
</dbReference>
<dbReference type="InterPro" id="IPR011990">
    <property type="entry name" value="TPR-like_helical_dom_sf"/>
</dbReference>
<reference evidence="2" key="1">
    <citation type="submission" date="2018-08" db="EMBL/GenBank/DDBJ databases">
        <title>Draft genome sequence of azole-resistant Aspergillus thermomutatus (Neosartorya pseudofischeri) strain HMR AF 39, isolated from a human nasal aspirate.</title>
        <authorList>
            <person name="Parent-Michaud M."/>
            <person name="Dufresne P.J."/>
            <person name="Fournier E."/>
            <person name="Martineau C."/>
            <person name="Moreira S."/>
            <person name="Perkins V."/>
            <person name="De Repentigny L."/>
            <person name="Dufresne S.F."/>
        </authorList>
    </citation>
    <scope>NUCLEOTIDE SEQUENCE [LARGE SCALE GENOMIC DNA]</scope>
    <source>
        <strain evidence="2">HMR AF 39</strain>
    </source>
</reference>
<comment type="caution">
    <text evidence="2">The sequence shown here is derived from an EMBL/GenBank/DDBJ whole genome shotgun (WGS) entry which is preliminary data.</text>
</comment>
<dbReference type="SUPFAM" id="SSF48452">
    <property type="entry name" value="TPR-like"/>
    <property type="match status" value="1"/>
</dbReference>
<dbReference type="Proteomes" id="UP000215305">
    <property type="component" value="Unassembled WGS sequence"/>
</dbReference>
<dbReference type="RefSeq" id="XP_026611265.1">
    <property type="nucleotide sequence ID" value="XM_026758594.1"/>
</dbReference>
<keyword evidence="3" id="KW-1185">Reference proteome</keyword>
<dbReference type="GeneID" id="38126949"/>
<dbReference type="Pfam" id="PF01048">
    <property type="entry name" value="PNP_UDP_1"/>
    <property type="match status" value="1"/>
</dbReference>
<evidence type="ECO:0000259" key="1">
    <source>
        <dbReference type="Pfam" id="PF01048"/>
    </source>
</evidence>
<dbReference type="InterPro" id="IPR027417">
    <property type="entry name" value="P-loop_NTPase"/>
</dbReference>
<organism evidence="2 3">
    <name type="scientific">Aspergillus thermomutatus</name>
    <name type="common">Neosartorya pseudofischeri</name>
    <dbReference type="NCBI Taxonomy" id="41047"/>
    <lineage>
        <taxon>Eukaryota</taxon>
        <taxon>Fungi</taxon>
        <taxon>Dikarya</taxon>
        <taxon>Ascomycota</taxon>
        <taxon>Pezizomycotina</taxon>
        <taxon>Eurotiomycetes</taxon>
        <taxon>Eurotiomycetidae</taxon>
        <taxon>Eurotiales</taxon>
        <taxon>Aspergillaceae</taxon>
        <taxon>Aspergillus</taxon>
        <taxon>Aspergillus subgen. Fumigati</taxon>
    </lineage>
</organism>
<evidence type="ECO:0000313" key="2">
    <source>
        <dbReference type="EMBL" id="RHZ46684.1"/>
    </source>
</evidence>
<dbReference type="InterPro" id="IPR000845">
    <property type="entry name" value="Nucleoside_phosphorylase_d"/>
</dbReference>
<dbReference type="GO" id="GO:0003824">
    <property type="term" value="F:catalytic activity"/>
    <property type="evidence" value="ECO:0007669"/>
    <property type="project" value="InterPro"/>
</dbReference>
<dbReference type="InterPro" id="IPR053137">
    <property type="entry name" value="NLR-like"/>
</dbReference>
<dbReference type="GO" id="GO:0009116">
    <property type="term" value="P:nucleoside metabolic process"/>
    <property type="evidence" value="ECO:0007669"/>
    <property type="project" value="InterPro"/>
</dbReference>
<name>A0A397G9W3_ASPTH</name>
<dbReference type="STRING" id="41047.A0A397G9W3"/>
<dbReference type="VEuPathDB" id="FungiDB:CDV56_104975"/>
<proteinExistence type="predicted"/>
<dbReference type="SUPFAM" id="SSF53167">
    <property type="entry name" value="Purine and uridine phosphorylases"/>
    <property type="match status" value="1"/>
</dbReference>
<dbReference type="PANTHER" id="PTHR46082:SF11">
    <property type="entry name" value="AAA+ ATPASE DOMAIN-CONTAINING PROTEIN-RELATED"/>
    <property type="match status" value="1"/>
</dbReference>
<evidence type="ECO:0000313" key="3">
    <source>
        <dbReference type="Proteomes" id="UP000215305"/>
    </source>
</evidence>
<feature type="domain" description="Nucleoside phosphorylase" evidence="1">
    <location>
        <begin position="2"/>
        <end position="248"/>
    </location>
</feature>
<dbReference type="SUPFAM" id="SSF52540">
    <property type="entry name" value="P-loop containing nucleoside triphosphate hydrolases"/>
    <property type="match status" value="1"/>
</dbReference>
<dbReference type="AlphaFoldDB" id="A0A397G9W3"/>
<dbReference type="OrthoDB" id="5986190at2759"/>
<dbReference type="Gene3D" id="3.40.50.300">
    <property type="entry name" value="P-loop containing nucleotide triphosphate hydrolases"/>
    <property type="match status" value="1"/>
</dbReference>
<protein>
    <recommendedName>
        <fullName evidence="1">Nucleoside phosphorylase domain-containing protein</fullName>
    </recommendedName>
</protein>
<dbReference type="PRINTS" id="PR00364">
    <property type="entry name" value="DISEASERSIST"/>
</dbReference>
<sequence length="1113" mass="125823">MYTLGSIGGHNIVIACLPKGKYGTNSASIVATRMVGTFPSIKVGLMVGIGGGIPPKVRLGDVVVSAPVDQFPGVVQWDMGKAEEGGNFKRTGALNNPPSALLTALTKLETKHEMSGSKVHQYLDDMGKRWPKLVPKYTRYDSLKDPLFSSDSSSNRPSQPQEVHIHYGLIASGNQVIKDAKLRDSLNESLGGNVLCVEMEAAGLMNDFPCVVIRGICDYADSQKNKDSQEYARYAAAIAAAYARELLEELPVAKADARDTCMPNPPNEESQDAFKIERGNFDVELVPFFTERSVEINQIRQLFQLSRSKTTVVLYGLGGIGKTQIALKYANDYRDEYSAIFWVNYRSTDTVKQSLFAAAERVHRKYPSWPGLKEALEFNDVNKASLTVIDWLSQDQNNQWLVICDSYDQCQTDDSKQENWDLHRMLRAHHGHILITSRCRQSDLWHHVQIEKFTDLSQGVDLLLKRSGRASLRDDPDIQRLAQTLDGLPLALVAAGAYLGICLYSCSKYLSVYNQSWLRLLKETPTSDAYDRTLYSTWNLTWERICTVNKLAANLLQFCAYFDNKGLWFELFQMGNGLDKPEWLQRLTEDEFEFEVAVRILREHALVEEQPGVRHDKSGSIRFSIHNCVHSWTIHVLNENWNYEMSSLALGCIASKIPRESTPSFWHISQDLLGHANCIIDLFSRKRLIQGYTEAQVEQMQDVIGFFLARDRPEAVEKVCISLHEQVEKMFGYYHPATFTLKWLMIGIFTRLKNYDEAEILCNCTLSRFSDDPNVNEGRAKRSFTLLLAQIFMLRGQTGKGEALLLGPSTSSQDEGISGLLFEKNLISRLWTQYLAQDMPRDMQTWMENHLRMEETGKARSCQQSFNLLCTRVYLCLSQNENKKAKALLDEAREMFDRENSADYAKASMFSALAGLYIKLDEHGDLKSLCDNATTGDWESLWQSDVQFSCYVVLMRCYVHLRDGQLDETVALCQRALNKLQNSRAPGSAQRQSVLIMLGSVYMLQERLLEAEKQFAAVIQETRESKQQCTSASYEHVLATMSALAERYKDRGEQDSVQRCLKLVEKCQGELVKARHGGLNGQNSQNEILQALPSTTPPLLRLHTPRAPAAPPR</sequence>
<dbReference type="Gene3D" id="3.40.50.1580">
    <property type="entry name" value="Nucleoside phosphorylase domain"/>
    <property type="match status" value="1"/>
</dbReference>
<dbReference type="InterPro" id="IPR035994">
    <property type="entry name" value="Nucleoside_phosphorylase_sf"/>
</dbReference>